<dbReference type="EMBL" id="GAMC01002654">
    <property type="protein sequence ID" value="JAC03902.1"/>
    <property type="molecule type" value="mRNA"/>
</dbReference>
<dbReference type="CTD" id="31459"/>
<dbReference type="GO" id="GO:0010468">
    <property type="term" value="P:regulation of gene expression"/>
    <property type="evidence" value="ECO:0007669"/>
    <property type="project" value="UniProtKB-ARBA"/>
</dbReference>
<dbReference type="GO" id="GO:0016301">
    <property type="term" value="F:kinase activity"/>
    <property type="evidence" value="ECO:0007669"/>
    <property type="project" value="UniProtKB-KW"/>
</dbReference>
<dbReference type="EMBL" id="GAMC01002653">
    <property type="protein sequence ID" value="JAC03903.1"/>
    <property type="molecule type" value="mRNA"/>
</dbReference>
<dbReference type="CDD" id="cd20407">
    <property type="entry name" value="Tudor_AKAP1"/>
    <property type="match status" value="1"/>
</dbReference>
<dbReference type="Gene3D" id="2.30.30.140">
    <property type="match status" value="1"/>
</dbReference>
<dbReference type="Pfam" id="PF00567">
    <property type="entry name" value="TUDOR"/>
    <property type="match status" value="1"/>
</dbReference>
<keyword evidence="3" id="KW-0812">Transmembrane</keyword>
<dbReference type="SUPFAM" id="SSF63748">
    <property type="entry name" value="Tudor/PWWP/MBT"/>
    <property type="match status" value="1"/>
</dbReference>
<dbReference type="PANTHER" id="PTHR22948:SF65">
    <property type="entry name" value="A-KINASE ANCHORING PROTEIN 1"/>
    <property type="match status" value="1"/>
</dbReference>
<reference evidence="5" key="1">
    <citation type="submission" date="2013-07" db="EMBL/GenBank/DDBJ databases">
        <authorList>
            <person name="Geib S."/>
        </authorList>
    </citation>
    <scope>NUCLEOTIDE SEQUENCE</scope>
</reference>
<dbReference type="GO" id="GO:0003723">
    <property type="term" value="F:RNA binding"/>
    <property type="evidence" value="ECO:0007669"/>
    <property type="project" value="UniProtKB-UniRule"/>
</dbReference>
<evidence type="ECO:0000256" key="2">
    <source>
        <dbReference type="SAM" id="MobiDB-lite"/>
    </source>
</evidence>
<dbReference type="Gene3D" id="2.40.50.90">
    <property type="match status" value="1"/>
</dbReference>
<keyword evidence="5" id="KW-0808">Transferase</keyword>
<dbReference type="InterPro" id="IPR050621">
    <property type="entry name" value="Tudor_domain_containing"/>
</dbReference>
<name>W8BXA0_CERCA</name>
<dbReference type="Pfam" id="PF00013">
    <property type="entry name" value="KH_1"/>
    <property type="match status" value="1"/>
</dbReference>
<dbReference type="InterPro" id="IPR036612">
    <property type="entry name" value="KH_dom_type_1_sf"/>
</dbReference>
<feature type="region of interest" description="Disordered" evidence="2">
    <location>
        <begin position="251"/>
        <end position="280"/>
    </location>
</feature>
<dbReference type="OrthoDB" id="10069557at2759"/>
<keyword evidence="3" id="KW-1133">Transmembrane helix</keyword>
<dbReference type="InterPro" id="IPR047367">
    <property type="entry name" value="Tudor_AKAP1"/>
</dbReference>
<sequence length="581" mass="65058">MVSGRPLLYMSLPGVVFILGVFWYRRRNKSRSMEDTTVEEPENINMKITKESSTPHAGVNYMLSKSEPLQSDSMNINNKNIDEESPTGRLFGKSAPIKIVQNSRGSPVKQQVDSEVLKSKIQNAEDKVLRSIDEDFENLSSPIDLPDSIDNRITFYSRNVNCKNDAPVVVRATRTPKISPENSFLESKYIKDCEENNNSEPMTKTTTEKIDVNQKEEAKISENHIIIENSFNKQNAIEVIDQGNTVLENEERNVDAASPSLSSCSDQSGDSGKGSSLPRSEANRAKTKYEFFIPNSFVGQLYGRKHTFINHIKVKTSADVDVRKTYYGGIVVCICRIEGSDSEIKAALAMIRQRLPIKRYPNFTMQKIIFAPPETVVPLSIENIQNLQLKLIEGINNDVRVSTIINAGHMFVQQPLHPTAPKLDVLNKCISDSYETMVTPPLPRVELNAICVMPANGLWLRVQIVDQHDDGKHCLVKLLDCGGYVTAEFSQLRQIRSDFLTVPFQATECVLSNVEPIDSIWSQEAAEVLGYLTGGIILQAQIAGYNSLNIPEVYLFANLGPNNIIFINKELVARNLAKWVD</sequence>
<dbReference type="Gene3D" id="3.30.1370.10">
    <property type="entry name" value="K Homology domain, type 1"/>
    <property type="match status" value="1"/>
</dbReference>
<dbReference type="GeneID" id="101457241"/>
<evidence type="ECO:0000256" key="3">
    <source>
        <dbReference type="SAM" id="Phobius"/>
    </source>
</evidence>
<evidence type="ECO:0000259" key="4">
    <source>
        <dbReference type="PROSITE" id="PS50304"/>
    </source>
</evidence>
<dbReference type="PROSITE" id="PS50304">
    <property type="entry name" value="TUDOR"/>
    <property type="match status" value="1"/>
</dbReference>
<accession>W8BXA0</accession>
<dbReference type="InterPro" id="IPR035437">
    <property type="entry name" value="SNase_OB-fold_sf"/>
</dbReference>
<dbReference type="InterPro" id="IPR004087">
    <property type="entry name" value="KH_dom"/>
</dbReference>
<feature type="domain" description="Tudor" evidence="4">
    <location>
        <begin position="444"/>
        <end position="502"/>
    </location>
</feature>
<dbReference type="InterPro" id="IPR002999">
    <property type="entry name" value="Tudor"/>
</dbReference>
<proteinExistence type="evidence at transcript level"/>
<evidence type="ECO:0000313" key="5">
    <source>
        <dbReference type="EMBL" id="JAC03903.1"/>
    </source>
</evidence>
<dbReference type="SUPFAM" id="SSF54791">
    <property type="entry name" value="Eukaryotic type KH-domain (KH-domain type I)"/>
    <property type="match status" value="1"/>
</dbReference>
<keyword evidence="3" id="KW-0472">Membrane</keyword>
<reference evidence="5" key="2">
    <citation type="journal article" date="2014" name="BMC Genomics">
        <title>A genomic perspective to assessing quality of mass-reared SIT flies used in Mediterranean fruit fly (Ceratitis capitata) eradication in California.</title>
        <authorList>
            <person name="Calla B."/>
            <person name="Hall B."/>
            <person name="Hou S."/>
            <person name="Geib S.M."/>
        </authorList>
    </citation>
    <scope>NUCLEOTIDE SEQUENCE</scope>
</reference>
<dbReference type="SMART" id="SM00322">
    <property type="entry name" value="KH"/>
    <property type="match status" value="1"/>
</dbReference>
<evidence type="ECO:0000256" key="1">
    <source>
        <dbReference type="PROSITE-ProRule" id="PRU00117"/>
    </source>
</evidence>
<dbReference type="PROSITE" id="PS50084">
    <property type="entry name" value="KH_TYPE_1"/>
    <property type="match status" value="1"/>
</dbReference>
<dbReference type="AlphaFoldDB" id="W8BXA0"/>
<dbReference type="GO" id="GO:0005739">
    <property type="term" value="C:mitochondrion"/>
    <property type="evidence" value="ECO:0007669"/>
    <property type="project" value="UniProtKB-ARBA"/>
</dbReference>
<dbReference type="InterPro" id="IPR004088">
    <property type="entry name" value="KH_dom_type_1"/>
</dbReference>
<gene>
    <name evidence="5" type="primary">AKAP1</name>
</gene>
<protein>
    <submittedName>
        <fullName evidence="5">A-kinase anchor protein 1, mitochondrial</fullName>
    </submittedName>
</protein>
<dbReference type="PANTHER" id="PTHR22948">
    <property type="entry name" value="TUDOR DOMAIN CONTAINING PROTEIN"/>
    <property type="match status" value="1"/>
</dbReference>
<feature type="transmembrane region" description="Helical" evidence="3">
    <location>
        <begin position="6"/>
        <end position="24"/>
    </location>
</feature>
<organism evidence="5">
    <name type="scientific">Ceratitis capitata</name>
    <name type="common">Mediterranean fruit fly</name>
    <name type="synonym">Tephritis capitata</name>
    <dbReference type="NCBI Taxonomy" id="7213"/>
    <lineage>
        <taxon>Eukaryota</taxon>
        <taxon>Metazoa</taxon>
        <taxon>Ecdysozoa</taxon>
        <taxon>Arthropoda</taxon>
        <taxon>Hexapoda</taxon>
        <taxon>Insecta</taxon>
        <taxon>Pterygota</taxon>
        <taxon>Neoptera</taxon>
        <taxon>Endopterygota</taxon>
        <taxon>Diptera</taxon>
        <taxon>Brachycera</taxon>
        <taxon>Muscomorpha</taxon>
        <taxon>Tephritoidea</taxon>
        <taxon>Tephritidae</taxon>
        <taxon>Ceratitis</taxon>
        <taxon>Ceratitis</taxon>
    </lineage>
</organism>
<keyword evidence="1" id="KW-0694">RNA-binding</keyword>
<feature type="compositionally biased region" description="Low complexity" evidence="2">
    <location>
        <begin position="258"/>
        <end position="276"/>
    </location>
</feature>
<keyword evidence="5" id="KW-0418">Kinase</keyword>